<comment type="caution">
    <text evidence="1">The sequence shown here is derived from an EMBL/GenBank/DDBJ whole genome shotgun (WGS) entry which is preliminary data.</text>
</comment>
<organism evidence="1 2">
    <name type="scientific">Catenulispora pinistramenti</name>
    <dbReference type="NCBI Taxonomy" id="2705254"/>
    <lineage>
        <taxon>Bacteria</taxon>
        <taxon>Bacillati</taxon>
        <taxon>Actinomycetota</taxon>
        <taxon>Actinomycetes</taxon>
        <taxon>Catenulisporales</taxon>
        <taxon>Catenulisporaceae</taxon>
        <taxon>Catenulispora</taxon>
    </lineage>
</organism>
<gene>
    <name evidence="1" type="ORF">KGQ19_41830</name>
</gene>
<dbReference type="EMBL" id="JAAFYZ010000253">
    <property type="protein sequence ID" value="MBS2553414.1"/>
    <property type="molecule type" value="Genomic_DNA"/>
</dbReference>
<evidence type="ECO:0000313" key="1">
    <source>
        <dbReference type="EMBL" id="MBS2553414.1"/>
    </source>
</evidence>
<proteinExistence type="predicted"/>
<dbReference type="Proteomes" id="UP000730482">
    <property type="component" value="Unassembled WGS sequence"/>
</dbReference>
<feature type="non-terminal residue" evidence="1">
    <location>
        <position position="1"/>
    </location>
</feature>
<sequence>RPDPPSPFDVTDVPATRTIAWNPVTRTQRIEMTFSDGTTIDRTDGLTRTETELNRFHLTEGDADSAVVECERTDAIGRGAWQTEVRTFSRMTCTETEFLVVDRLVAYENGDEVFTKSWTTSVPRDLV</sequence>
<accession>A0ABS5L5C1</accession>
<reference evidence="1 2" key="1">
    <citation type="submission" date="2020-02" db="EMBL/GenBank/DDBJ databases">
        <title>Acidophilic actinobacteria isolated from forest soil.</title>
        <authorList>
            <person name="Golinska P."/>
        </authorList>
    </citation>
    <scope>NUCLEOTIDE SEQUENCE [LARGE SCALE GENOMIC DNA]</scope>
    <source>
        <strain evidence="1 2">NL8</strain>
    </source>
</reference>
<evidence type="ECO:0000313" key="2">
    <source>
        <dbReference type="Proteomes" id="UP000730482"/>
    </source>
</evidence>
<keyword evidence="2" id="KW-1185">Reference proteome</keyword>
<protein>
    <submittedName>
        <fullName evidence="1">Uncharacterized protein</fullName>
    </submittedName>
</protein>
<name>A0ABS5L5C1_9ACTN</name>